<feature type="compositionally biased region" description="Basic residues" evidence="15">
    <location>
        <begin position="1749"/>
        <end position="1761"/>
    </location>
</feature>
<dbReference type="InterPro" id="IPR028941">
    <property type="entry name" value="WHIM2_dom"/>
</dbReference>
<evidence type="ECO:0000256" key="15">
    <source>
        <dbReference type="SAM" id="MobiDB-lite"/>
    </source>
</evidence>
<dbReference type="PROSITE" id="PS50827">
    <property type="entry name" value="DDT"/>
    <property type="match status" value="1"/>
</dbReference>
<keyword evidence="3" id="KW-0479">Metal-binding</keyword>
<dbReference type="InterPro" id="IPR047171">
    <property type="entry name" value="BAZ1A"/>
</dbReference>
<accession>A0A2B4SMH4</accession>
<evidence type="ECO:0000256" key="6">
    <source>
        <dbReference type="ARBA" id="ARBA00023015"/>
    </source>
</evidence>
<comment type="subcellular location">
    <subcellularLocation>
        <location evidence="1 14">Nucleus</location>
    </subcellularLocation>
</comment>
<evidence type="ECO:0000256" key="4">
    <source>
        <dbReference type="ARBA" id="ARBA00022771"/>
    </source>
</evidence>
<keyword evidence="8 12" id="KW-0103">Bromodomain</keyword>
<dbReference type="Pfam" id="PF10537">
    <property type="entry name" value="WAC_Acf1_DNA_bd"/>
    <property type="match status" value="1"/>
</dbReference>
<dbReference type="PROSITE" id="PS50016">
    <property type="entry name" value="ZF_PHD_2"/>
    <property type="match status" value="2"/>
</dbReference>
<evidence type="ECO:0000256" key="9">
    <source>
        <dbReference type="ARBA" id="ARBA00023163"/>
    </source>
</evidence>
<feature type="compositionally biased region" description="Basic residues" evidence="15">
    <location>
        <begin position="1805"/>
        <end position="1819"/>
    </location>
</feature>
<dbReference type="SMART" id="SM00249">
    <property type="entry name" value="PHD"/>
    <property type="match status" value="2"/>
</dbReference>
<dbReference type="SUPFAM" id="SSF47370">
    <property type="entry name" value="Bromodomain"/>
    <property type="match status" value="1"/>
</dbReference>
<name>A0A2B4SMH4_STYPI</name>
<dbReference type="InterPro" id="IPR013136">
    <property type="entry name" value="WSTF_Acf1_Cbp146"/>
</dbReference>
<dbReference type="GO" id="GO:0045740">
    <property type="term" value="P:positive regulation of DNA replication"/>
    <property type="evidence" value="ECO:0007669"/>
    <property type="project" value="TreeGrafter"/>
</dbReference>
<organism evidence="20 21">
    <name type="scientific">Stylophora pistillata</name>
    <name type="common">Smooth cauliflower coral</name>
    <dbReference type="NCBI Taxonomy" id="50429"/>
    <lineage>
        <taxon>Eukaryota</taxon>
        <taxon>Metazoa</taxon>
        <taxon>Cnidaria</taxon>
        <taxon>Anthozoa</taxon>
        <taxon>Hexacorallia</taxon>
        <taxon>Scleractinia</taxon>
        <taxon>Astrocoeniina</taxon>
        <taxon>Pocilloporidae</taxon>
        <taxon>Stylophora</taxon>
    </lineage>
</organism>
<feature type="region of interest" description="Disordered" evidence="15">
    <location>
        <begin position="1725"/>
        <end position="1846"/>
    </location>
</feature>
<dbReference type="Pfam" id="PF02791">
    <property type="entry name" value="DDT"/>
    <property type="match status" value="1"/>
</dbReference>
<keyword evidence="6" id="KW-0805">Transcription regulation</keyword>
<feature type="compositionally biased region" description="Acidic residues" evidence="15">
    <location>
        <begin position="1609"/>
        <end position="1635"/>
    </location>
</feature>
<sequence length="1966" mass="223598">MPLLNRKPFSPTKLPSDLKPDEEVFVCRYTNEVFRDYRSFFERTILCSSLLWSCKYTNKSGLTYQEALESERSIRKQVHSLPEPIQRAALTLVHHTQRGRLANLCNEVFSYLKDRYQEGEEVDIHYLSSKKRGIVTRVIPPNELTSHVTKYQSFLSDGLKPGKLLSPKSRKQSQSGATLQSPTSKHRNSSSDRTPSKERKNSSSSSDSQPLSTQSKKYNSEGKFTKSPTVKSPRKSVDDESLSKHKSRKLSEESSGQKTPSKSRKLSSDGKSMPSGKATSDKAAKKASTPSSKKGNEEKLTSPRSKESCKGTVAESPKPKTPNTGKVKGFVGEIVIIDDDENSRGDTKTSQGTSPKLSSPKEKLVYNWPSAALYNYEIRIQSDKRDKGSKKKDSHVETVIVQASMVSRRKGVFTRDKVKMFLKISCERSTPHSEDGIYIVQRVFRQKFDLGEPDIQLKLGSSPKDKKQKKRGISHADQDGESEPAKKKRKRKKGEEGKSEGGISKKKGKKEKNKKSKEDKMKLPPEEWRKIMEQEKEKRKKQMEEEKEKKRLEREREKAENKAKREEERAVKKIERDKERERQKEEKRLEAKRLKEWNRPREDLELDDLKDLPKTVPVSIKLSSNLFGDMMMVLEFLNVFGSLFDIRDEFPSGLTFAMLQEALTEHDAEGVYYDLLLFLLGAILRTHLEEEEEEGLDGTHEHEPVMDVEDDGDEKSQATVSASASMAAAWPMQHQGKPLHELIMDPFTSSELLRLHLLSSGARIGCGESSYRWQRRGGFTYSDDAGVEFRHAEPQLLKSLVTGNIYDMNAGDKLKILVALCTQLITYATARDYIEEGFDQCRKVRREWQEDQWADQRKEKVEAAAKYRRKQEERQRQKEEMEKRKKEKDQERIDAAKGESSVKTEDGIKIDLKREEEDQGKKGGKKLTKKKDEHENTSQASEAKEPTTTDSKVDESKGTAEKDGNTNHAPVLTKEEEEELAQQRREERKRKDQEFMNQLAKAVSRSAIQPLGRDRVYRRYWVFRSLRGLFVEDDDPDQHLLLEPESESESENNEEGSDDEGKEEGKENGSLSFDSNDLVKTKKQQTGLVNGDATVKKECFERKVMNMFKAYHLVREASEDETWSELYRKRPMAKWSYFASREDIDGLLEALNPRGFRERLLKDAIQQEYKQLALAVDKCPLKADLQAQKKESKPKGKRGGRNQPTVDKSRYKTMEEFIEANLRDQILDLEDRIWQGGLGVIRNIDREAWRAKLENGIYDDKTQTQHASDECKVNGVSDVKENGKEQLMELDESVGDDSKLNEDNREETFSVKKERPMNCDEEELPIVNGVKDEIKHGHNTESADGVKMEVKPDERSFTAVPSNLQLNSCASPPAADTRCSTPTLSLYVGPVAVNPAVRELALELLKVEQGIEKKYLNPPLGEDEETKRQRQKEAAAAAVSEFNEVMKAAETKEKQKKDKKMENDSNGEDAKHNKKKKGEDEGEEGNDHDRSCSPSEKEEEQPIKQKTCLERWEESLLVCTNLSQVFVHLNTLDQSIAWSKSVLNARCRLCRRKGDAEHMLLCDACDKGHHMYCLKPPIKEVPEGQWFCADCRPKETRRSERRKKPAVNDENEEEENEQSKEEEEESEEVSDEDEADSKSNSDQDESEQSDASETSEHGDQCAVCTEGGELLCCDTCPLAYHIGCVYPPLRRIPRGNWACQVCTGADDERPRSCRVKKAAIEAAQRSLQRSMKAGKKKATRSNSRQSSRQTKKTNSRSRKRQPSSSPSPPPLSRAGAKTDKSSKRQRLSSSSPSPSSRSASPALKSSRRGTVKIASRSRGRSSLDSSRSSSPVLLSEPSQKASGRKDPKLGAKFVLCQKLLNEMMKHEDAWPFTEPVDVDENPDYLQIIERPMDLGTIKQNLAAKAYDHVEDFAADVRQVFINCSEYCRPRGKEARAGIRLSAFFETQYSDMGLDTTEARTTRSRRI</sequence>
<feature type="region of interest" description="Disordered" evidence="15">
    <location>
        <begin position="868"/>
        <end position="993"/>
    </location>
</feature>
<evidence type="ECO:0000256" key="10">
    <source>
        <dbReference type="ARBA" id="ARBA00023242"/>
    </source>
</evidence>
<feature type="region of interest" description="Disordered" evidence="15">
    <location>
        <begin position="1042"/>
        <end position="1077"/>
    </location>
</feature>
<dbReference type="InterPro" id="IPR018359">
    <property type="entry name" value="Bromodomain_CS"/>
</dbReference>
<feature type="compositionally biased region" description="Basic residues" evidence="15">
    <location>
        <begin position="504"/>
        <end position="515"/>
    </location>
</feature>
<feature type="compositionally biased region" description="Basic and acidic residues" evidence="15">
    <location>
        <begin position="1447"/>
        <end position="1471"/>
    </location>
</feature>
<feature type="domain" description="DDT" evidence="18">
    <location>
        <begin position="624"/>
        <end position="689"/>
    </location>
</feature>
<proteinExistence type="predicted"/>
<dbReference type="PANTHER" id="PTHR46510">
    <property type="entry name" value="BROMODOMAIN ADJACENT TO ZINC FINGER DOMAIN PROTEIN 1A"/>
    <property type="match status" value="1"/>
</dbReference>
<dbReference type="Gene3D" id="3.30.40.10">
    <property type="entry name" value="Zinc/RING finger domain, C3HC4 (zinc finger)"/>
    <property type="match status" value="2"/>
</dbReference>
<keyword evidence="5" id="KW-0862">Zinc</keyword>
<dbReference type="GO" id="GO:0008623">
    <property type="term" value="C:CHRAC"/>
    <property type="evidence" value="ECO:0007669"/>
    <property type="project" value="TreeGrafter"/>
</dbReference>
<feature type="compositionally biased region" description="Basic and acidic residues" evidence="15">
    <location>
        <begin position="294"/>
        <end position="309"/>
    </location>
</feature>
<dbReference type="PRINTS" id="PR00503">
    <property type="entry name" value="BROMODOMAIN"/>
</dbReference>
<evidence type="ECO:0000256" key="7">
    <source>
        <dbReference type="ARBA" id="ARBA00023054"/>
    </source>
</evidence>
<keyword evidence="9" id="KW-0804">Transcription</keyword>
<dbReference type="Proteomes" id="UP000225706">
    <property type="component" value="Unassembled WGS sequence"/>
</dbReference>
<evidence type="ECO:0000259" key="17">
    <source>
        <dbReference type="PROSITE" id="PS50016"/>
    </source>
</evidence>
<dbReference type="PROSITE" id="PS51136">
    <property type="entry name" value="WAC"/>
    <property type="match status" value="1"/>
</dbReference>
<dbReference type="FunFam" id="3.30.40.10:FF:000300">
    <property type="entry name" value="Bromodomain adjacent to zinc finger domain protein 1A"/>
    <property type="match status" value="1"/>
</dbReference>
<keyword evidence="7" id="KW-0175">Coiled coil</keyword>
<evidence type="ECO:0000256" key="2">
    <source>
        <dbReference type="ARBA" id="ARBA00022553"/>
    </source>
</evidence>
<feature type="compositionally biased region" description="Acidic residues" evidence="15">
    <location>
        <begin position="1044"/>
        <end position="1062"/>
    </location>
</feature>
<dbReference type="PROSITE" id="PS01359">
    <property type="entry name" value="ZF_PHD_1"/>
    <property type="match status" value="2"/>
</dbReference>
<feature type="domain" description="Bromo" evidence="16">
    <location>
        <begin position="1864"/>
        <end position="1934"/>
    </location>
</feature>
<keyword evidence="21" id="KW-1185">Reference proteome</keyword>
<evidence type="ECO:0000259" key="18">
    <source>
        <dbReference type="PROSITE" id="PS50827"/>
    </source>
</evidence>
<dbReference type="STRING" id="50429.A0A2B4SMH4"/>
<evidence type="ECO:0000313" key="20">
    <source>
        <dbReference type="EMBL" id="PFX30070.1"/>
    </source>
</evidence>
<dbReference type="Pfam" id="PF00628">
    <property type="entry name" value="PHD"/>
    <property type="match status" value="2"/>
</dbReference>
<dbReference type="OrthoDB" id="332390at2759"/>
<dbReference type="SMART" id="SM00571">
    <property type="entry name" value="DDT"/>
    <property type="match status" value="1"/>
</dbReference>
<dbReference type="GO" id="GO:0031445">
    <property type="term" value="P:regulation of heterochromatin formation"/>
    <property type="evidence" value="ECO:0007669"/>
    <property type="project" value="TreeGrafter"/>
</dbReference>
<dbReference type="InterPro" id="IPR036427">
    <property type="entry name" value="Bromodomain-like_sf"/>
</dbReference>
<evidence type="ECO:0000256" key="11">
    <source>
        <dbReference type="ARBA" id="ARBA00068253"/>
    </source>
</evidence>
<dbReference type="Pfam" id="PF15612">
    <property type="entry name" value="WHIM1"/>
    <property type="match status" value="1"/>
</dbReference>
<feature type="region of interest" description="Disordered" evidence="15">
    <location>
        <begin position="691"/>
        <end position="713"/>
    </location>
</feature>
<evidence type="ECO:0000259" key="19">
    <source>
        <dbReference type="PROSITE" id="PS51136"/>
    </source>
</evidence>
<feature type="compositionally biased region" description="Low complexity" evidence="15">
    <location>
        <begin position="202"/>
        <end position="216"/>
    </location>
</feature>
<dbReference type="InterPro" id="IPR018501">
    <property type="entry name" value="DDT_dom"/>
</dbReference>
<dbReference type="GO" id="GO:0000228">
    <property type="term" value="C:nuclear chromosome"/>
    <property type="evidence" value="ECO:0007669"/>
    <property type="project" value="TreeGrafter"/>
</dbReference>
<feature type="region of interest" description="Disordered" evidence="15">
    <location>
        <begin position="1416"/>
        <end position="1504"/>
    </location>
</feature>
<dbReference type="PROSITE" id="PS00633">
    <property type="entry name" value="BROMODOMAIN_1"/>
    <property type="match status" value="1"/>
</dbReference>
<dbReference type="Gene3D" id="1.20.920.10">
    <property type="entry name" value="Bromodomain-like"/>
    <property type="match status" value="1"/>
</dbReference>
<feature type="compositionally biased region" description="Basic and acidic residues" evidence="15">
    <location>
        <begin position="981"/>
        <end position="993"/>
    </location>
</feature>
<dbReference type="GO" id="GO:0006338">
    <property type="term" value="P:chromatin remodeling"/>
    <property type="evidence" value="ECO:0007669"/>
    <property type="project" value="InterPro"/>
</dbReference>
<evidence type="ECO:0000256" key="14">
    <source>
        <dbReference type="PROSITE-ProRule" id="PRU00475"/>
    </source>
</evidence>
<dbReference type="GO" id="GO:0006355">
    <property type="term" value="P:regulation of DNA-templated transcription"/>
    <property type="evidence" value="ECO:0007669"/>
    <property type="project" value="TreeGrafter"/>
</dbReference>
<evidence type="ECO:0000256" key="13">
    <source>
        <dbReference type="PROSITE-ProRule" id="PRU00146"/>
    </source>
</evidence>
<feature type="region of interest" description="Disordered" evidence="15">
    <location>
        <begin position="1599"/>
        <end position="1658"/>
    </location>
</feature>
<dbReference type="InterPro" id="IPR019786">
    <property type="entry name" value="Zinc_finger_PHD-type_CS"/>
</dbReference>
<evidence type="ECO:0000256" key="12">
    <source>
        <dbReference type="PROSITE-ProRule" id="PRU00035"/>
    </source>
</evidence>
<feature type="domain" description="PHD-type" evidence="17">
    <location>
        <begin position="1658"/>
        <end position="1705"/>
    </location>
</feature>
<keyword evidence="10 14" id="KW-0539">Nucleus</keyword>
<dbReference type="PROSITE" id="PS50014">
    <property type="entry name" value="BROMODOMAIN_2"/>
    <property type="match status" value="1"/>
</dbReference>
<dbReference type="Pfam" id="PF15613">
    <property type="entry name" value="WSD"/>
    <property type="match status" value="1"/>
</dbReference>
<feature type="region of interest" description="Disordered" evidence="15">
    <location>
        <begin position="1187"/>
        <end position="1208"/>
    </location>
</feature>
<dbReference type="GO" id="GO:0008270">
    <property type="term" value="F:zinc ion binding"/>
    <property type="evidence" value="ECO:0007669"/>
    <property type="project" value="UniProtKB-KW"/>
</dbReference>
<evidence type="ECO:0000256" key="3">
    <source>
        <dbReference type="ARBA" id="ARBA00022723"/>
    </source>
</evidence>
<keyword evidence="2" id="KW-0597">Phosphoprotein</keyword>
<dbReference type="GO" id="GO:0003677">
    <property type="term" value="F:DNA binding"/>
    <property type="evidence" value="ECO:0007669"/>
    <property type="project" value="TreeGrafter"/>
</dbReference>
<dbReference type="SMART" id="SM00297">
    <property type="entry name" value="BROMO"/>
    <property type="match status" value="1"/>
</dbReference>
<feature type="compositionally biased region" description="Low complexity" evidence="15">
    <location>
        <begin position="1820"/>
        <end position="1838"/>
    </location>
</feature>
<dbReference type="InterPro" id="IPR013083">
    <property type="entry name" value="Znf_RING/FYVE/PHD"/>
</dbReference>
<dbReference type="EMBL" id="LSMT01000056">
    <property type="protein sequence ID" value="PFX30070.1"/>
    <property type="molecule type" value="Genomic_DNA"/>
</dbReference>
<dbReference type="CDD" id="cd15627">
    <property type="entry name" value="PHD_BAZ1A"/>
    <property type="match status" value="1"/>
</dbReference>
<dbReference type="SUPFAM" id="SSF57903">
    <property type="entry name" value="FYVE/PHD zinc finger"/>
    <property type="match status" value="2"/>
</dbReference>
<gene>
    <name evidence="20" type="primary">Baz1a</name>
    <name evidence="20" type="ORF">AWC38_SpisGene5173</name>
</gene>
<feature type="compositionally biased region" description="Low complexity" evidence="15">
    <location>
        <begin position="1787"/>
        <end position="1804"/>
    </location>
</feature>
<dbReference type="CDD" id="cd15539">
    <property type="entry name" value="PHD1_AIRE"/>
    <property type="match status" value="1"/>
</dbReference>
<evidence type="ECO:0000313" key="21">
    <source>
        <dbReference type="Proteomes" id="UP000225706"/>
    </source>
</evidence>
<evidence type="ECO:0000256" key="8">
    <source>
        <dbReference type="ARBA" id="ARBA00023117"/>
    </source>
</evidence>
<evidence type="ECO:0000259" key="16">
    <source>
        <dbReference type="PROSITE" id="PS50014"/>
    </source>
</evidence>
<dbReference type="InterPro" id="IPR019787">
    <property type="entry name" value="Znf_PHD-finger"/>
</dbReference>
<feature type="domain" description="WAC" evidence="19">
    <location>
        <begin position="22"/>
        <end position="130"/>
    </location>
</feature>
<feature type="compositionally biased region" description="Polar residues" evidence="15">
    <location>
        <begin position="348"/>
        <end position="357"/>
    </location>
</feature>
<dbReference type="InterPro" id="IPR011011">
    <property type="entry name" value="Znf_FYVE_PHD"/>
</dbReference>
<feature type="compositionally biased region" description="Basic and acidic residues" evidence="15">
    <location>
        <begin position="516"/>
        <end position="588"/>
    </location>
</feature>
<dbReference type="InterPro" id="IPR028942">
    <property type="entry name" value="WHIM1_dom"/>
</dbReference>
<dbReference type="Pfam" id="PF00439">
    <property type="entry name" value="Bromodomain"/>
    <property type="match status" value="1"/>
</dbReference>
<feature type="compositionally biased region" description="Polar residues" evidence="15">
    <location>
        <begin position="172"/>
        <end position="183"/>
    </location>
</feature>
<feature type="compositionally biased region" description="Basic and acidic residues" evidence="15">
    <location>
        <begin position="930"/>
        <end position="965"/>
    </location>
</feature>
<dbReference type="InterPro" id="IPR001487">
    <property type="entry name" value="Bromodomain"/>
</dbReference>
<feature type="compositionally biased region" description="Basic and acidic residues" evidence="15">
    <location>
        <begin position="868"/>
        <end position="921"/>
    </location>
</feature>
<comment type="caution">
    <text evidence="20">The sequence shown here is derived from an EMBL/GenBank/DDBJ whole genome shotgun (WGS) entry which is preliminary data.</text>
</comment>
<feature type="region of interest" description="Disordered" evidence="15">
    <location>
        <begin position="157"/>
        <end position="361"/>
    </location>
</feature>
<reference evidence="21" key="1">
    <citation type="journal article" date="2017" name="bioRxiv">
        <title>Comparative analysis of the genomes of Stylophora pistillata and Acropora digitifera provides evidence for extensive differences between species of corals.</title>
        <authorList>
            <person name="Voolstra C.R."/>
            <person name="Li Y."/>
            <person name="Liew Y.J."/>
            <person name="Baumgarten S."/>
            <person name="Zoccola D."/>
            <person name="Flot J.-F."/>
            <person name="Tambutte S."/>
            <person name="Allemand D."/>
            <person name="Aranda M."/>
        </authorList>
    </citation>
    <scope>NUCLEOTIDE SEQUENCE [LARGE SCALE GENOMIC DNA]</scope>
</reference>
<dbReference type="PANTHER" id="PTHR46510:SF1">
    <property type="entry name" value="BROMODOMAIN ADJACENT TO ZINC FINGER DOMAIN PROTEIN 1A"/>
    <property type="match status" value="1"/>
</dbReference>
<evidence type="ECO:0000256" key="1">
    <source>
        <dbReference type="ARBA" id="ARBA00004123"/>
    </source>
</evidence>
<protein>
    <recommendedName>
        <fullName evidence="11">Bromodomain adjacent to zinc finger domain protein 1A</fullName>
    </recommendedName>
</protein>
<feature type="region of interest" description="Disordered" evidence="15">
    <location>
        <begin position="455"/>
        <end position="588"/>
    </location>
</feature>
<dbReference type="InterPro" id="IPR001965">
    <property type="entry name" value="Znf_PHD"/>
</dbReference>
<evidence type="ECO:0000256" key="5">
    <source>
        <dbReference type="ARBA" id="ARBA00022833"/>
    </source>
</evidence>
<keyword evidence="4 13" id="KW-0863">Zinc-finger</keyword>
<feature type="domain" description="PHD-type" evidence="17">
    <location>
        <begin position="1544"/>
        <end position="1594"/>
    </location>
</feature>